<dbReference type="PANTHER" id="PTHR30590">
    <property type="entry name" value="INNER MEMBRANE PROTEIN"/>
    <property type="match status" value="1"/>
</dbReference>
<dbReference type="Pfam" id="PF04235">
    <property type="entry name" value="DUF418"/>
    <property type="match status" value="1"/>
</dbReference>
<dbReference type="InterPro" id="IPR052529">
    <property type="entry name" value="Bact_Transport_Assoc"/>
</dbReference>
<feature type="transmembrane region" description="Helical" evidence="2">
    <location>
        <begin position="170"/>
        <end position="189"/>
    </location>
</feature>
<keyword evidence="2" id="KW-1133">Transmembrane helix</keyword>
<keyword evidence="2" id="KW-0812">Transmembrane</keyword>
<feature type="transmembrane region" description="Helical" evidence="2">
    <location>
        <begin position="234"/>
        <end position="254"/>
    </location>
</feature>
<evidence type="ECO:0000313" key="5">
    <source>
        <dbReference type="Proteomes" id="UP000617426"/>
    </source>
</evidence>
<keyword evidence="5" id="KW-1185">Reference proteome</keyword>
<dbReference type="PANTHER" id="PTHR30590:SF2">
    <property type="entry name" value="INNER MEMBRANE PROTEIN"/>
    <property type="match status" value="1"/>
</dbReference>
<dbReference type="Proteomes" id="UP000617426">
    <property type="component" value="Unassembled WGS sequence"/>
</dbReference>
<feature type="compositionally biased region" description="Low complexity" evidence="1">
    <location>
        <begin position="429"/>
        <end position="439"/>
    </location>
</feature>
<feature type="domain" description="DUF418" evidence="3">
    <location>
        <begin position="254"/>
        <end position="411"/>
    </location>
</feature>
<feature type="transmembrane region" description="Helical" evidence="2">
    <location>
        <begin position="63"/>
        <end position="80"/>
    </location>
</feature>
<dbReference type="AlphaFoldDB" id="A0A923E6K5"/>
<dbReference type="EMBL" id="JACHMK010000001">
    <property type="protein sequence ID" value="MBB6335292.1"/>
    <property type="molecule type" value="Genomic_DNA"/>
</dbReference>
<feature type="transmembrane region" description="Helical" evidence="2">
    <location>
        <begin position="266"/>
        <end position="286"/>
    </location>
</feature>
<evidence type="ECO:0000259" key="3">
    <source>
        <dbReference type="Pfam" id="PF04235"/>
    </source>
</evidence>
<organism evidence="4 5">
    <name type="scientific">Schaalia hyovaginalis</name>
    <dbReference type="NCBI Taxonomy" id="29316"/>
    <lineage>
        <taxon>Bacteria</taxon>
        <taxon>Bacillati</taxon>
        <taxon>Actinomycetota</taxon>
        <taxon>Actinomycetes</taxon>
        <taxon>Actinomycetales</taxon>
        <taxon>Actinomycetaceae</taxon>
        <taxon>Schaalia</taxon>
    </lineage>
</organism>
<feature type="region of interest" description="Disordered" evidence="1">
    <location>
        <begin position="429"/>
        <end position="452"/>
    </location>
</feature>
<name>A0A923E6K5_9ACTO</name>
<accession>A0A923E6K5</accession>
<feature type="transmembrane region" description="Helical" evidence="2">
    <location>
        <begin position="131"/>
        <end position="164"/>
    </location>
</feature>
<sequence length="452" mass="48014">MSTSFTGSHSIRYPAPDLARGFMLLLIAVANVPFWTALFPASGEGGAADQWWVLIRQLFVDHRAYPLFSLLFGFGLMTMIRRRRDAHVAARTRELDESAPGLSPEARDSWIAGFEKEALESGRALVRRRGWWMLLFGAVHALFFMGDIIGTYALVAVLCAGLIAGRRWRLMIVIGIVQQVLAFAMLLFSEFAAESFANTGMYTANQADNTTISGLVGWFYPLIGLVAWVPSTLFTLVLSQVLPAVFIGAALATTDLVSSPERHRDLLLTAGILGLALGALMGAPHALAEAGFLESAPTGTAALHEFGGIAGAIGWLALLVLIAGPPRERLGAARTLLAAVGKRSMSAYVLQTFVFIAVFGVLGLSGVEGVNPLLGMGIAVAVWVVIALACWVMEARGRARGPLEVLLRAAVAASAARQILPGVPVAPSAQAPMAQASGGIEEEPPADRETQD</sequence>
<feature type="transmembrane region" description="Helical" evidence="2">
    <location>
        <begin position="345"/>
        <end position="367"/>
    </location>
</feature>
<gene>
    <name evidence="4" type="ORF">HD592_001857</name>
</gene>
<reference evidence="4" key="1">
    <citation type="submission" date="2020-08" db="EMBL/GenBank/DDBJ databases">
        <title>Sequencing the genomes of 1000 actinobacteria strains.</title>
        <authorList>
            <person name="Klenk H.-P."/>
        </authorList>
    </citation>
    <scope>NUCLEOTIDE SEQUENCE</scope>
    <source>
        <strain evidence="4">DSM 10695</strain>
    </source>
</reference>
<comment type="caution">
    <text evidence="4">The sequence shown here is derived from an EMBL/GenBank/DDBJ whole genome shotgun (WGS) entry which is preliminary data.</text>
</comment>
<keyword evidence="2" id="KW-0472">Membrane</keyword>
<proteinExistence type="predicted"/>
<dbReference type="InterPro" id="IPR007349">
    <property type="entry name" value="DUF418"/>
</dbReference>
<feature type="transmembrane region" description="Helical" evidence="2">
    <location>
        <begin position="306"/>
        <end position="324"/>
    </location>
</feature>
<feature type="transmembrane region" description="Helical" evidence="2">
    <location>
        <begin position="21"/>
        <end position="43"/>
    </location>
</feature>
<feature type="transmembrane region" description="Helical" evidence="2">
    <location>
        <begin position="210"/>
        <end position="228"/>
    </location>
</feature>
<evidence type="ECO:0000256" key="2">
    <source>
        <dbReference type="SAM" id="Phobius"/>
    </source>
</evidence>
<protein>
    <submittedName>
        <fullName evidence="4">Membrane protein YeiB</fullName>
    </submittedName>
</protein>
<dbReference type="RefSeq" id="WP_184453609.1">
    <property type="nucleotide sequence ID" value="NZ_JACHMK010000001.1"/>
</dbReference>
<feature type="transmembrane region" description="Helical" evidence="2">
    <location>
        <begin position="373"/>
        <end position="393"/>
    </location>
</feature>
<evidence type="ECO:0000313" key="4">
    <source>
        <dbReference type="EMBL" id="MBB6335292.1"/>
    </source>
</evidence>
<evidence type="ECO:0000256" key="1">
    <source>
        <dbReference type="SAM" id="MobiDB-lite"/>
    </source>
</evidence>